<dbReference type="AlphaFoldDB" id="B8IXN6"/>
<keyword evidence="2" id="KW-0614">Plasmid</keyword>
<evidence type="ECO:0000313" key="2">
    <source>
        <dbReference type="EMBL" id="ACL62868.1"/>
    </source>
</evidence>
<proteinExistence type="predicted"/>
<organism evidence="2 3">
    <name type="scientific">Methylobacterium nodulans (strain LMG 21967 / CNCM I-2342 / ORS 2060)</name>
    <dbReference type="NCBI Taxonomy" id="460265"/>
    <lineage>
        <taxon>Bacteria</taxon>
        <taxon>Pseudomonadati</taxon>
        <taxon>Pseudomonadota</taxon>
        <taxon>Alphaproteobacteria</taxon>
        <taxon>Hyphomicrobiales</taxon>
        <taxon>Methylobacteriaceae</taxon>
        <taxon>Methylobacterium</taxon>
    </lineage>
</organism>
<evidence type="ECO:0000256" key="1">
    <source>
        <dbReference type="SAM" id="MobiDB-lite"/>
    </source>
</evidence>
<dbReference type="KEGG" id="mno:Mnod_7839"/>
<geneLocation type="plasmid" evidence="2 3">
    <name>pMNOD02</name>
</geneLocation>
<dbReference type="EMBL" id="CP001351">
    <property type="protein sequence ID" value="ACL62868.1"/>
    <property type="molecule type" value="Genomic_DNA"/>
</dbReference>
<name>B8IXN6_METNO</name>
<protein>
    <submittedName>
        <fullName evidence="2">Uncharacterized protein</fullName>
    </submittedName>
</protein>
<keyword evidence="3" id="KW-1185">Reference proteome</keyword>
<gene>
    <name evidence="2" type="ordered locus">Mnod_7839</name>
</gene>
<reference evidence="3" key="1">
    <citation type="submission" date="2009-01" db="EMBL/GenBank/DDBJ databases">
        <title>Complete sequence of plasmid 2 of Methylobacterium nodulans ORS 2060.</title>
        <authorList>
            <consortium name="US DOE Joint Genome Institute"/>
            <person name="Lucas S."/>
            <person name="Copeland A."/>
            <person name="Lapidus A."/>
            <person name="Glavina del Rio T."/>
            <person name="Dalin E."/>
            <person name="Tice H."/>
            <person name="Bruce D."/>
            <person name="Goodwin L."/>
            <person name="Pitluck S."/>
            <person name="Sims D."/>
            <person name="Brettin T."/>
            <person name="Detter J.C."/>
            <person name="Han C."/>
            <person name="Larimer F."/>
            <person name="Land M."/>
            <person name="Hauser L."/>
            <person name="Kyrpides N."/>
            <person name="Ivanova N."/>
            <person name="Marx C.J."/>
            <person name="Richardson P."/>
        </authorList>
    </citation>
    <scope>NUCLEOTIDE SEQUENCE [LARGE SCALE GENOMIC DNA]</scope>
    <source>
        <strain evidence="3">LMG 21967 / CNCM I-2342 / ORS 2060</strain>
        <plasmid evidence="3">Plasmid pMNOD02</plasmid>
    </source>
</reference>
<evidence type="ECO:0000313" key="3">
    <source>
        <dbReference type="Proteomes" id="UP000008207"/>
    </source>
</evidence>
<dbReference type="Proteomes" id="UP000008207">
    <property type="component" value="Plasmid pMNOD02"/>
</dbReference>
<feature type="region of interest" description="Disordered" evidence="1">
    <location>
        <begin position="60"/>
        <end position="84"/>
    </location>
</feature>
<feature type="compositionally biased region" description="Basic and acidic residues" evidence="1">
    <location>
        <begin position="60"/>
        <end position="75"/>
    </location>
</feature>
<accession>B8IXN6</accession>
<sequence length="107" mass="11595">MAQPYEPHADAIRFAHQIVDEAGCKLAQAIHAEDQQAIAGARHDLVVRIAQAIMDAEHVAADQARGEGETSRESMDEPGPQSRTWPALMFGLLQWASAAVRPARGAR</sequence>
<dbReference type="HOGENOM" id="CLU_2206946_0_0_5"/>